<keyword evidence="4" id="KW-1185">Reference proteome</keyword>
<dbReference type="InterPro" id="IPR014710">
    <property type="entry name" value="RmlC-like_jellyroll"/>
</dbReference>
<proteinExistence type="predicted"/>
<accession>A0A423WYN3</accession>
<organism evidence="3 4">
    <name type="scientific">Cytospora leucostoma</name>
    <dbReference type="NCBI Taxonomy" id="1230097"/>
    <lineage>
        <taxon>Eukaryota</taxon>
        <taxon>Fungi</taxon>
        <taxon>Dikarya</taxon>
        <taxon>Ascomycota</taxon>
        <taxon>Pezizomycotina</taxon>
        <taxon>Sordariomycetes</taxon>
        <taxon>Sordariomycetidae</taxon>
        <taxon>Diaporthales</taxon>
        <taxon>Cytosporaceae</taxon>
        <taxon>Cytospora</taxon>
    </lineage>
</organism>
<feature type="domain" description="Cupin type-2" evidence="2">
    <location>
        <begin position="50"/>
        <end position="98"/>
    </location>
</feature>
<gene>
    <name evidence="3" type="ORF">VPNG_06464</name>
</gene>
<dbReference type="InterPro" id="IPR011051">
    <property type="entry name" value="RmlC_Cupin_sf"/>
</dbReference>
<reference evidence="3 4" key="1">
    <citation type="submission" date="2015-09" db="EMBL/GenBank/DDBJ databases">
        <title>Host preference determinants of Valsa canker pathogens revealed by comparative genomics.</title>
        <authorList>
            <person name="Yin Z."/>
            <person name="Huang L."/>
        </authorList>
    </citation>
    <scope>NUCLEOTIDE SEQUENCE [LARGE SCALE GENOMIC DNA]</scope>
    <source>
        <strain evidence="3 4">SXYLt</strain>
    </source>
</reference>
<dbReference type="Gene3D" id="2.60.120.10">
    <property type="entry name" value="Jelly Rolls"/>
    <property type="match status" value="1"/>
</dbReference>
<sequence length="182" mass="20440">MAELKVVKTLHMAKGISMRILLDDTQPADSLDRWINEVTCEGGPDSDTLVVPLHWHKHHSERSYVVEGRAEVTLDGKARVVTAGEEILIPARVIHGIKGFKGERAVLRERADPPGDYKSLFFVDMLSTPYPGSFWHTMRTFYDGDAYPALGLYFRFFDVAFITVFGGIAKLFVPGKSLQKLE</sequence>
<keyword evidence="1" id="KW-1133">Transmembrane helix</keyword>
<evidence type="ECO:0000313" key="4">
    <source>
        <dbReference type="Proteomes" id="UP000285146"/>
    </source>
</evidence>
<keyword evidence="1" id="KW-0812">Transmembrane</keyword>
<comment type="caution">
    <text evidence="3">The sequence shown here is derived from an EMBL/GenBank/DDBJ whole genome shotgun (WGS) entry which is preliminary data.</text>
</comment>
<dbReference type="AlphaFoldDB" id="A0A423WYN3"/>
<feature type="transmembrane region" description="Helical" evidence="1">
    <location>
        <begin position="152"/>
        <end position="173"/>
    </location>
</feature>
<evidence type="ECO:0000259" key="2">
    <source>
        <dbReference type="Pfam" id="PF07883"/>
    </source>
</evidence>
<evidence type="ECO:0000313" key="3">
    <source>
        <dbReference type="EMBL" id="ROW08670.1"/>
    </source>
</evidence>
<keyword evidence="1" id="KW-0472">Membrane</keyword>
<dbReference type="OrthoDB" id="504210at2759"/>
<dbReference type="InterPro" id="IPR013096">
    <property type="entry name" value="Cupin_2"/>
</dbReference>
<evidence type="ECO:0000256" key="1">
    <source>
        <dbReference type="SAM" id="Phobius"/>
    </source>
</evidence>
<dbReference type="SUPFAM" id="SSF51182">
    <property type="entry name" value="RmlC-like cupins"/>
    <property type="match status" value="1"/>
</dbReference>
<dbReference type="Proteomes" id="UP000285146">
    <property type="component" value="Unassembled WGS sequence"/>
</dbReference>
<dbReference type="EMBL" id="LKEB01000033">
    <property type="protein sequence ID" value="ROW08670.1"/>
    <property type="molecule type" value="Genomic_DNA"/>
</dbReference>
<dbReference type="Pfam" id="PF07883">
    <property type="entry name" value="Cupin_2"/>
    <property type="match status" value="1"/>
</dbReference>
<name>A0A423WYN3_9PEZI</name>
<dbReference type="InParanoid" id="A0A423WYN3"/>
<protein>
    <recommendedName>
        <fullName evidence="2">Cupin type-2 domain-containing protein</fullName>
    </recommendedName>
</protein>